<evidence type="ECO:0000256" key="2">
    <source>
        <dbReference type="ARBA" id="ARBA00022991"/>
    </source>
</evidence>
<protein>
    <recommendedName>
        <fullName evidence="6">Phycobilisome protein</fullName>
    </recommendedName>
</protein>
<accession>A0A1N7NZW0</accession>
<evidence type="ECO:0000313" key="4">
    <source>
        <dbReference type="EMBL" id="SIT03862.1"/>
    </source>
</evidence>
<dbReference type="InterPro" id="IPR009050">
    <property type="entry name" value="Globin-like_sf"/>
</dbReference>
<evidence type="ECO:0000256" key="3">
    <source>
        <dbReference type="ARBA" id="ARBA00023307"/>
    </source>
</evidence>
<keyword evidence="2" id="KW-0157">Chromophore</keyword>
<dbReference type="EMBL" id="FTOO01000010">
    <property type="protein sequence ID" value="SIT03862.1"/>
    <property type="molecule type" value="Genomic_DNA"/>
</dbReference>
<gene>
    <name evidence="4" type="ORF">SAMN05421799_110111</name>
</gene>
<dbReference type="InterPro" id="IPR038719">
    <property type="entry name" value="Phycobilisome_asu/bsu_sf"/>
</dbReference>
<evidence type="ECO:0000256" key="1">
    <source>
        <dbReference type="ARBA" id="ARBA00008182"/>
    </source>
</evidence>
<dbReference type="Gene3D" id="1.10.490.20">
    <property type="entry name" value="Phycocyanins"/>
    <property type="match status" value="1"/>
</dbReference>
<sequence>MDAAEMEWARSVVESMYADHPELYDRYGERGREKCLEDNLHHVRHLRTCYELQDARFFVDYARWLDGILRAHGMETEHLLDNFRRMLDTVASVSSLSAAERTWYTSCLHQACEMLRVRQEG</sequence>
<name>A0A1N7NZW0_9BACL</name>
<reference evidence="5" key="1">
    <citation type="submission" date="2017-01" db="EMBL/GenBank/DDBJ databases">
        <authorList>
            <person name="Varghese N."/>
            <person name="Submissions S."/>
        </authorList>
    </citation>
    <scope>NUCLEOTIDE SEQUENCE [LARGE SCALE GENOMIC DNA]</scope>
    <source>
        <strain evidence="5">DSM 16176</strain>
    </source>
</reference>
<evidence type="ECO:0008006" key="6">
    <source>
        <dbReference type="Google" id="ProtNLM"/>
    </source>
</evidence>
<keyword evidence="3" id="KW-0089">Bile pigment</keyword>
<evidence type="ECO:0000313" key="5">
    <source>
        <dbReference type="Proteomes" id="UP000186156"/>
    </source>
</evidence>
<organism evidence="4 5">
    <name type="scientific">Alicyclobacillus vulcanalis</name>
    <dbReference type="NCBI Taxonomy" id="252246"/>
    <lineage>
        <taxon>Bacteria</taxon>
        <taxon>Bacillati</taxon>
        <taxon>Bacillota</taxon>
        <taxon>Bacilli</taxon>
        <taxon>Bacillales</taxon>
        <taxon>Alicyclobacillaceae</taxon>
        <taxon>Alicyclobacillus</taxon>
    </lineage>
</organism>
<comment type="similarity">
    <text evidence="1">Belongs to the phycobiliprotein family.</text>
</comment>
<proteinExistence type="inferred from homology"/>
<dbReference type="STRING" id="252246.SAMN05421799_110111"/>
<dbReference type="AlphaFoldDB" id="A0A1N7NZW0"/>
<dbReference type="SUPFAM" id="SSF46458">
    <property type="entry name" value="Globin-like"/>
    <property type="match status" value="1"/>
</dbReference>
<dbReference type="Proteomes" id="UP000186156">
    <property type="component" value="Unassembled WGS sequence"/>
</dbReference>
<keyword evidence="5" id="KW-1185">Reference proteome</keyword>